<evidence type="ECO:0000313" key="1">
    <source>
        <dbReference type="EMBL" id="RUS30782.1"/>
    </source>
</evidence>
<gene>
    <name evidence="1" type="ORF">BC938DRAFT_478969</name>
</gene>
<protein>
    <submittedName>
        <fullName evidence="1">Uncharacterized protein</fullName>
    </submittedName>
</protein>
<comment type="caution">
    <text evidence="1">The sequence shown here is derived from an EMBL/GenBank/DDBJ whole genome shotgun (WGS) entry which is preliminary data.</text>
</comment>
<reference evidence="1 2" key="1">
    <citation type="journal article" date="2018" name="New Phytol.">
        <title>Phylogenomics of Endogonaceae and evolution of mycorrhizas within Mucoromycota.</title>
        <authorList>
            <person name="Chang Y."/>
            <person name="Desiro A."/>
            <person name="Na H."/>
            <person name="Sandor L."/>
            <person name="Lipzen A."/>
            <person name="Clum A."/>
            <person name="Barry K."/>
            <person name="Grigoriev I.V."/>
            <person name="Martin F.M."/>
            <person name="Stajich J.E."/>
            <person name="Smith M.E."/>
            <person name="Bonito G."/>
            <person name="Spatafora J.W."/>
        </authorList>
    </citation>
    <scope>NUCLEOTIDE SEQUENCE [LARGE SCALE GENOMIC DNA]</scope>
    <source>
        <strain evidence="1 2">AD002</strain>
    </source>
</reference>
<dbReference type="AlphaFoldDB" id="A0A433QLX9"/>
<evidence type="ECO:0000313" key="2">
    <source>
        <dbReference type="Proteomes" id="UP000274822"/>
    </source>
</evidence>
<proteinExistence type="predicted"/>
<dbReference type="EMBL" id="RBNJ01003572">
    <property type="protein sequence ID" value="RUS30782.1"/>
    <property type="molecule type" value="Genomic_DNA"/>
</dbReference>
<organism evidence="1 2">
    <name type="scientific">Jimgerdemannia flammicorona</name>
    <dbReference type="NCBI Taxonomy" id="994334"/>
    <lineage>
        <taxon>Eukaryota</taxon>
        <taxon>Fungi</taxon>
        <taxon>Fungi incertae sedis</taxon>
        <taxon>Mucoromycota</taxon>
        <taxon>Mucoromycotina</taxon>
        <taxon>Endogonomycetes</taxon>
        <taxon>Endogonales</taxon>
        <taxon>Endogonaceae</taxon>
        <taxon>Jimgerdemannia</taxon>
    </lineage>
</organism>
<accession>A0A433QLX9</accession>
<dbReference type="Proteomes" id="UP000274822">
    <property type="component" value="Unassembled WGS sequence"/>
</dbReference>
<sequence length="184" mass="21144">MTKSNISLQVATTNARLKSRNLLTENNIYLTIRSWLYTHKFDITSQILQKHINKIILPSIEILNKRNVSIYKSSIKDSVKCSIKGSVIANRDICISIIFVKFEGSIEDFVITPSKALLLSSNFEGSVEGFINVIRDVYISIIFIDFEITIRDVYIGIIFIDFKGSIKDSIIAIRDIYHYHQRLH</sequence>
<name>A0A433QLX9_9FUNG</name>
<keyword evidence="2" id="KW-1185">Reference proteome</keyword>